<accession>A0AAN1L9D2</accession>
<proteinExistence type="predicted"/>
<feature type="chain" id="PRO_5042852553" description="Lipoprotein" evidence="1">
    <location>
        <begin position="19"/>
        <end position="182"/>
    </location>
</feature>
<dbReference type="Proteomes" id="UP000218606">
    <property type="component" value="Chromosome"/>
</dbReference>
<name>A0AAN1L9D2_9RHOB</name>
<feature type="signal peptide" evidence="1">
    <location>
        <begin position="1"/>
        <end position="18"/>
    </location>
</feature>
<evidence type="ECO:0000313" key="3">
    <source>
        <dbReference type="Proteomes" id="UP000218606"/>
    </source>
</evidence>
<dbReference type="EMBL" id="CP010767">
    <property type="protein sequence ID" value="ATG42239.1"/>
    <property type="molecule type" value="Genomic_DNA"/>
</dbReference>
<dbReference type="RefSeq" id="WP_123619027.1">
    <property type="nucleotide sequence ID" value="NZ_CP010715.1"/>
</dbReference>
<evidence type="ECO:0008006" key="4">
    <source>
        <dbReference type="Google" id="ProtNLM"/>
    </source>
</evidence>
<protein>
    <recommendedName>
        <fullName evidence="4">Lipoprotein</fullName>
    </recommendedName>
</protein>
<reference evidence="2 3" key="1">
    <citation type="journal article" date="2017" name="Front. Microbiol.">
        <title>Phaeobacter piscinae sp. nov., a species of the Roseobacter group and potential aquaculture probiont.</title>
        <authorList>
            <person name="Sonnenschein E.C."/>
            <person name="Phippen C.B.W."/>
            <person name="Nielsen K.F."/>
            <person name="Mateiu R.V."/>
            <person name="Melchiorsen J."/>
            <person name="Gram L."/>
            <person name="Overmann J."/>
            <person name="Freese H.M."/>
        </authorList>
    </citation>
    <scope>NUCLEOTIDE SEQUENCE [LARGE SCALE GENOMIC DNA]</scope>
    <source>
        <strain evidence="2 3">P13</strain>
    </source>
</reference>
<gene>
    <name evidence="2" type="ORF">PhaeoP13_00273</name>
</gene>
<organism evidence="2 3">
    <name type="scientific">Phaeobacter piscinae</name>
    <dbReference type="NCBI Taxonomy" id="1580596"/>
    <lineage>
        <taxon>Bacteria</taxon>
        <taxon>Pseudomonadati</taxon>
        <taxon>Pseudomonadota</taxon>
        <taxon>Alphaproteobacteria</taxon>
        <taxon>Rhodobacterales</taxon>
        <taxon>Roseobacteraceae</taxon>
        <taxon>Phaeobacter</taxon>
    </lineage>
</organism>
<keyword evidence="1" id="KW-0732">Signal</keyword>
<evidence type="ECO:0000313" key="2">
    <source>
        <dbReference type="EMBL" id="ATG42239.1"/>
    </source>
</evidence>
<evidence type="ECO:0000256" key="1">
    <source>
        <dbReference type="SAM" id="SignalP"/>
    </source>
</evidence>
<dbReference type="AlphaFoldDB" id="A0AAN1L9D2"/>
<sequence length="182" mass="20094">MKRFILSSAALLALANCADTSDLRSLPPGPATVNFRGVQSSYSLDAELPAISNFCATFVDQKRAPDDLAKAGYEFNQSKYSYSYKLYHGKYNATIKAPTIDVRATSARPTSWGCDMTLLAQDETIGVKALKSFQRAMAQKGWKPVSGSSEQYTKNGRTVEIGGRFRVSTTNSDARVWIRDWN</sequence>